<accession>A0A6A6YYV9</accession>
<dbReference type="InterPro" id="IPR002347">
    <property type="entry name" value="SDR_fam"/>
</dbReference>
<dbReference type="EMBL" id="MU003695">
    <property type="protein sequence ID" value="KAF2813940.1"/>
    <property type="molecule type" value="Genomic_DNA"/>
</dbReference>
<dbReference type="SUPFAM" id="SSF51735">
    <property type="entry name" value="NAD(P)-binding Rossmann-fold domains"/>
    <property type="match status" value="1"/>
</dbReference>
<evidence type="ECO:0000313" key="5">
    <source>
        <dbReference type="RefSeq" id="XP_033580904.1"/>
    </source>
</evidence>
<reference evidence="5" key="3">
    <citation type="submission" date="2025-04" db="UniProtKB">
        <authorList>
            <consortium name="RefSeq"/>
        </authorList>
    </citation>
    <scope>IDENTIFICATION</scope>
    <source>
        <strain evidence="5">CBS 304.34</strain>
    </source>
</reference>
<dbReference type="AlphaFoldDB" id="A0A6A6YYV9"/>
<dbReference type="CDD" id="cd05233">
    <property type="entry name" value="SDR_c"/>
    <property type="match status" value="1"/>
</dbReference>
<evidence type="ECO:0000313" key="4">
    <source>
        <dbReference type="Proteomes" id="UP000504636"/>
    </source>
</evidence>
<sequence length="239" mass="24929">MAPKTALILGAGKNIGAAVAKTLKGEGYSVALVSRKPDPKAAEAAGYTAFSADVAKADSVKAVFKEVGEKLGTPSVVVFNAAAFTFPTDPTDPFSAGAEAFAADVAVNSVGGFIALQEAVAAFKTLDDSTPKVFIATGNVLPFKPNVFAGTLGAAKAVLAHLVEVSVEAFGAKGYRFYFASQVSKDGNTVNYPELSGEAHAKVYAELLAEKEQGPWEVRFTGDTLRWKEDEAKAALKNF</sequence>
<organism evidence="3">
    <name type="scientific">Mytilinidion resinicola</name>
    <dbReference type="NCBI Taxonomy" id="574789"/>
    <lineage>
        <taxon>Eukaryota</taxon>
        <taxon>Fungi</taxon>
        <taxon>Dikarya</taxon>
        <taxon>Ascomycota</taxon>
        <taxon>Pezizomycotina</taxon>
        <taxon>Dothideomycetes</taxon>
        <taxon>Pleosporomycetidae</taxon>
        <taxon>Mytilinidiales</taxon>
        <taxon>Mytilinidiaceae</taxon>
        <taxon>Mytilinidion</taxon>
    </lineage>
</organism>
<dbReference type="Proteomes" id="UP000504636">
    <property type="component" value="Unplaced"/>
</dbReference>
<proteinExistence type="inferred from homology"/>
<dbReference type="Pfam" id="PF00106">
    <property type="entry name" value="adh_short"/>
    <property type="match status" value="1"/>
</dbReference>
<reference evidence="5" key="2">
    <citation type="submission" date="2020-04" db="EMBL/GenBank/DDBJ databases">
        <authorList>
            <consortium name="NCBI Genome Project"/>
        </authorList>
    </citation>
    <scope>NUCLEOTIDE SEQUENCE</scope>
    <source>
        <strain evidence="5">CBS 304.34</strain>
    </source>
</reference>
<dbReference type="Gene3D" id="3.40.50.720">
    <property type="entry name" value="NAD(P)-binding Rossmann-like Domain"/>
    <property type="match status" value="1"/>
</dbReference>
<dbReference type="InterPro" id="IPR036291">
    <property type="entry name" value="NAD(P)-bd_dom_sf"/>
</dbReference>
<evidence type="ECO:0000256" key="2">
    <source>
        <dbReference type="ARBA" id="ARBA00023002"/>
    </source>
</evidence>
<name>A0A6A6YYV9_9PEZI</name>
<gene>
    <name evidence="3 5" type="ORF">BDZ99DRAFT_436571</name>
</gene>
<dbReference type="RefSeq" id="XP_033580904.1">
    <property type="nucleotide sequence ID" value="XM_033717541.1"/>
</dbReference>
<evidence type="ECO:0000313" key="3">
    <source>
        <dbReference type="EMBL" id="KAF2813940.1"/>
    </source>
</evidence>
<dbReference type="OrthoDB" id="5336600at2759"/>
<keyword evidence="2" id="KW-0560">Oxidoreductase</keyword>
<dbReference type="GO" id="GO:0016491">
    <property type="term" value="F:oxidoreductase activity"/>
    <property type="evidence" value="ECO:0007669"/>
    <property type="project" value="UniProtKB-KW"/>
</dbReference>
<reference evidence="3 5" key="1">
    <citation type="journal article" date="2020" name="Stud. Mycol.">
        <title>101 Dothideomycetes genomes: a test case for predicting lifestyles and emergence of pathogens.</title>
        <authorList>
            <person name="Haridas S."/>
            <person name="Albert R."/>
            <person name="Binder M."/>
            <person name="Bloem J."/>
            <person name="Labutti K."/>
            <person name="Salamov A."/>
            <person name="Andreopoulos B."/>
            <person name="Baker S."/>
            <person name="Barry K."/>
            <person name="Bills G."/>
            <person name="Bluhm B."/>
            <person name="Cannon C."/>
            <person name="Castanera R."/>
            <person name="Culley D."/>
            <person name="Daum C."/>
            <person name="Ezra D."/>
            <person name="Gonzalez J."/>
            <person name="Henrissat B."/>
            <person name="Kuo A."/>
            <person name="Liang C."/>
            <person name="Lipzen A."/>
            <person name="Lutzoni F."/>
            <person name="Magnuson J."/>
            <person name="Mondo S."/>
            <person name="Nolan M."/>
            <person name="Ohm R."/>
            <person name="Pangilinan J."/>
            <person name="Park H.-J."/>
            <person name="Ramirez L."/>
            <person name="Alfaro M."/>
            <person name="Sun H."/>
            <person name="Tritt A."/>
            <person name="Yoshinaga Y."/>
            <person name="Zwiers L.-H."/>
            <person name="Turgeon B."/>
            <person name="Goodwin S."/>
            <person name="Spatafora J."/>
            <person name="Crous P."/>
            <person name="Grigoriev I."/>
        </authorList>
    </citation>
    <scope>NUCLEOTIDE SEQUENCE</scope>
    <source>
        <strain evidence="3 5">CBS 304.34</strain>
    </source>
</reference>
<evidence type="ECO:0000256" key="1">
    <source>
        <dbReference type="ARBA" id="ARBA00006484"/>
    </source>
</evidence>
<dbReference type="GeneID" id="54458434"/>
<dbReference type="PANTHER" id="PTHR43669:SF4">
    <property type="entry name" value="SHORT-CHAIN DEHYDROGENASE"/>
    <property type="match status" value="1"/>
</dbReference>
<keyword evidence="4" id="KW-1185">Reference proteome</keyword>
<dbReference type="PANTHER" id="PTHR43669">
    <property type="entry name" value="5-KETO-D-GLUCONATE 5-REDUCTASE"/>
    <property type="match status" value="1"/>
</dbReference>
<protein>
    <submittedName>
        <fullName evidence="3 5">Short-chain dehydrogenase</fullName>
    </submittedName>
</protein>
<comment type="similarity">
    <text evidence="1">Belongs to the short-chain dehydrogenases/reductases (SDR) family.</text>
</comment>